<name>A0A2D4J6A3_MICLE</name>
<reference evidence="1" key="2">
    <citation type="submission" date="2017-11" db="EMBL/GenBank/DDBJ databases">
        <title>Coralsnake Venomics: Analyses of Venom Gland Transcriptomes and Proteomes of Six Brazilian Taxa.</title>
        <authorList>
            <person name="Aird S.D."/>
            <person name="Jorge da Silva N."/>
            <person name="Qiu L."/>
            <person name="Villar-Briones A."/>
            <person name="Aparecida-Saddi V."/>
            <person name="Campos-Telles M.P."/>
            <person name="Grau M."/>
            <person name="Mikheyev A.S."/>
        </authorList>
    </citation>
    <scope>NUCLEOTIDE SEQUENCE</scope>
    <source>
        <tissue evidence="1">Venom_gland</tissue>
    </source>
</reference>
<sequence>MKRIPQEIKNRFPNQMVNMLSVCSRPVPLSGCSLACFTPDAWKTCAEDRDQVKQGSVRQPGLKKGSPMQHLCKFPLSFICSAWPRWRPCFLPHWTTQVVQHCSCFSGRDA</sequence>
<dbReference type="EMBL" id="IACK01156468">
    <property type="protein sequence ID" value="LAA91963.1"/>
    <property type="molecule type" value="Transcribed_RNA"/>
</dbReference>
<reference evidence="1" key="1">
    <citation type="submission" date="2017-07" db="EMBL/GenBank/DDBJ databases">
        <authorList>
            <person name="Mikheyev A."/>
            <person name="Grau M."/>
        </authorList>
    </citation>
    <scope>NUCLEOTIDE SEQUENCE</scope>
    <source>
        <tissue evidence="1">Venom_gland</tissue>
    </source>
</reference>
<dbReference type="AlphaFoldDB" id="A0A2D4J6A3"/>
<dbReference type="EMBL" id="IACK01156469">
    <property type="protein sequence ID" value="LAA91967.1"/>
    <property type="molecule type" value="Transcribed_RNA"/>
</dbReference>
<protein>
    <submittedName>
        <fullName evidence="1">Uncharacterized protein</fullName>
    </submittedName>
</protein>
<organism evidence="1">
    <name type="scientific">Micrurus lemniscatus lemniscatus</name>
    <dbReference type="NCBI Taxonomy" id="129467"/>
    <lineage>
        <taxon>Eukaryota</taxon>
        <taxon>Metazoa</taxon>
        <taxon>Chordata</taxon>
        <taxon>Craniata</taxon>
        <taxon>Vertebrata</taxon>
        <taxon>Euteleostomi</taxon>
        <taxon>Lepidosauria</taxon>
        <taxon>Squamata</taxon>
        <taxon>Bifurcata</taxon>
        <taxon>Unidentata</taxon>
        <taxon>Episquamata</taxon>
        <taxon>Toxicofera</taxon>
        <taxon>Serpentes</taxon>
        <taxon>Colubroidea</taxon>
        <taxon>Elapidae</taxon>
        <taxon>Elapinae</taxon>
        <taxon>Micrurus</taxon>
    </lineage>
</organism>
<evidence type="ECO:0000313" key="1">
    <source>
        <dbReference type="EMBL" id="LAA91963.1"/>
    </source>
</evidence>
<accession>A0A2D4J6A3</accession>
<proteinExistence type="predicted"/>